<accession>A0A081C7D7</accession>
<dbReference type="HOGENOM" id="CLU_2491500_0_0_0"/>
<protein>
    <submittedName>
        <fullName evidence="1">Uncharacterized protein</fullName>
    </submittedName>
</protein>
<proteinExistence type="predicted"/>
<name>A0A081C7D7_VECG1</name>
<organism evidence="1">
    <name type="scientific">Vecturithrix granuli</name>
    <dbReference type="NCBI Taxonomy" id="1499967"/>
    <lineage>
        <taxon>Bacteria</taxon>
        <taxon>Candidatus Moduliflexota</taxon>
        <taxon>Candidatus Vecturitrichia</taxon>
        <taxon>Candidatus Vecturitrichales</taxon>
        <taxon>Candidatus Vecturitrichaceae</taxon>
        <taxon>Candidatus Vecturithrix</taxon>
    </lineage>
</organism>
<dbReference type="EMBL" id="DF820473">
    <property type="protein sequence ID" value="GAK60492.1"/>
    <property type="molecule type" value="Genomic_DNA"/>
</dbReference>
<reference evidence="1" key="1">
    <citation type="journal article" date="2015" name="PeerJ">
        <title>First genomic representation of candidate bacterial phylum KSB3 points to enhanced environmental sensing as a trigger of wastewater bulking.</title>
        <authorList>
            <person name="Sekiguchi Y."/>
            <person name="Ohashi A."/>
            <person name="Parks D.H."/>
            <person name="Yamauchi T."/>
            <person name="Tyson G.W."/>
            <person name="Hugenholtz P."/>
        </authorList>
    </citation>
    <scope>NUCLEOTIDE SEQUENCE [LARGE SCALE GENOMIC DNA]</scope>
</reference>
<evidence type="ECO:0000313" key="1">
    <source>
        <dbReference type="EMBL" id="GAK60492.1"/>
    </source>
</evidence>
<sequence>MLTYTHDTPPHIQKILIAGYRNMSPQQKLKRVSELTRAVQQLALARIRKHYGICSEREQQLRLASLWLDRDTMIKVFQWDPQKEGY</sequence>
<dbReference type="AlphaFoldDB" id="A0A081C7D7"/>
<dbReference type="Proteomes" id="UP000030661">
    <property type="component" value="Unassembled WGS sequence"/>
</dbReference>
<gene>
    <name evidence="1" type="ORF">U27_00389</name>
</gene>
<keyword evidence="2" id="KW-1185">Reference proteome</keyword>
<evidence type="ECO:0000313" key="2">
    <source>
        <dbReference type="Proteomes" id="UP000030661"/>
    </source>
</evidence>